<accession>A0ABV8JAI0</accession>
<dbReference type="PRINTS" id="PR00727">
    <property type="entry name" value="LEADERPTASE"/>
</dbReference>
<dbReference type="RefSeq" id="WP_380701445.1">
    <property type="nucleotide sequence ID" value="NZ_JBHSAP010000004.1"/>
</dbReference>
<comment type="subcellular location">
    <subcellularLocation>
        <location evidence="1">Cell membrane</location>
        <topology evidence="1">Single-pass type II membrane protein</topology>
    </subcellularLocation>
    <subcellularLocation>
        <location evidence="3">Membrane</location>
        <topology evidence="3">Single-pass type II membrane protein</topology>
    </subcellularLocation>
</comment>
<dbReference type="Gene3D" id="2.10.109.10">
    <property type="entry name" value="Umud Fragment, subunit A"/>
    <property type="match status" value="1"/>
</dbReference>
<evidence type="ECO:0000256" key="3">
    <source>
        <dbReference type="RuleBase" id="RU362042"/>
    </source>
</evidence>
<dbReference type="PANTHER" id="PTHR43390:SF1">
    <property type="entry name" value="CHLOROPLAST PROCESSING PEPTIDASE"/>
    <property type="match status" value="1"/>
</dbReference>
<comment type="catalytic activity">
    <reaction evidence="3">
        <text>Cleavage of hydrophobic, N-terminal signal or leader sequences from secreted and periplasmic proteins.</text>
        <dbReference type="EC" id="3.4.21.89"/>
    </reaction>
</comment>
<dbReference type="PANTHER" id="PTHR43390">
    <property type="entry name" value="SIGNAL PEPTIDASE I"/>
    <property type="match status" value="1"/>
</dbReference>
<evidence type="ECO:0000259" key="4">
    <source>
        <dbReference type="Pfam" id="PF10502"/>
    </source>
</evidence>
<dbReference type="EC" id="3.4.21.89" evidence="3"/>
<keyword evidence="3" id="KW-0645">Protease</keyword>
<keyword evidence="3" id="KW-1133">Transmembrane helix</keyword>
<evidence type="ECO:0000256" key="2">
    <source>
        <dbReference type="ARBA" id="ARBA00009370"/>
    </source>
</evidence>
<proteinExistence type="inferred from homology"/>
<dbReference type="GO" id="GO:0009003">
    <property type="term" value="F:signal peptidase activity"/>
    <property type="evidence" value="ECO:0007669"/>
    <property type="project" value="UniProtKB-EC"/>
</dbReference>
<organism evidence="5 6">
    <name type="scientific">Salinithrix halophila</name>
    <dbReference type="NCBI Taxonomy" id="1485204"/>
    <lineage>
        <taxon>Bacteria</taxon>
        <taxon>Bacillati</taxon>
        <taxon>Bacillota</taxon>
        <taxon>Bacilli</taxon>
        <taxon>Bacillales</taxon>
        <taxon>Thermoactinomycetaceae</taxon>
        <taxon>Salinithrix</taxon>
    </lineage>
</organism>
<dbReference type="Proteomes" id="UP001595843">
    <property type="component" value="Unassembled WGS sequence"/>
</dbReference>
<dbReference type="CDD" id="cd06530">
    <property type="entry name" value="S26_SPase_I"/>
    <property type="match status" value="1"/>
</dbReference>
<keyword evidence="3 5" id="KW-0378">Hydrolase</keyword>
<comment type="similarity">
    <text evidence="2 3">Belongs to the peptidase S26 family.</text>
</comment>
<protein>
    <recommendedName>
        <fullName evidence="3">Signal peptidase I</fullName>
        <ecNumber evidence="3">3.4.21.89</ecNumber>
    </recommendedName>
</protein>
<name>A0ABV8JAI0_9BACL</name>
<dbReference type="Pfam" id="PF10502">
    <property type="entry name" value="Peptidase_S26"/>
    <property type="match status" value="1"/>
</dbReference>
<evidence type="ECO:0000313" key="6">
    <source>
        <dbReference type="Proteomes" id="UP001595843"/>
    </source>
</evidence>
<reference evidence="6" key="1">
    <citation type="journal article" date="2019" name="Int. J. Syst. Evol. Microbiol.">
        <title>The Global Catalogue of Microorganisms (GCM) 10K type strain sequencing project: providing services to taxonomists for standard genome sequencing and annotation.</title>
        <authorList>
            <consortium name="The Broad Institute Genomics Platform"/>
            <consortium name="The Broad Institute Genome Sequencing Center for Infectious Disease"/>
            <person name="Wu L."/>
            <person name="Ma J."/>
        </authorList>
    </citation>
    <scope>NUCLEOTIDE SEQUENCE [LARGE SCALE GENOMIC DNA]</scope>
    <source>
        <strain evidence="6">IBRC-M 10813</strain>
    </source>
</reference>
<dbReference type="EMBL" id="JBHSAP010000004">
    <property type="protein sequence ID" value="MFC4075485.1"/>
    <property type="molecule type" value="Genomic_DNA"/>
</dbReference>
<comment type="caution">
    <text evidence="5">The sequence shown here is derived from an EMBL/GenBank/DDBJ whole genome shotgun (WGS) entry which is preliminary data.</text>
</comment>
<feature type="domain" description="Peptidase S26" evidence="4">
    <location>
        <begin position="10"/>
        <end position="151"/>
    </location>
</feature>
<dbReference type="InterPro" id="IPR036286">
    <property type="entry name" value="LexA/Signal_pep-like_sf"/>
</dbReference>
<keyword evidence="6" id="KW-1185">Reference proteome</keyword>
<gene>
    <name evidence="5" type="primary">lepB</name>
    <name evidence="5" type="ORF">ACFOUO_01520</name>
</gene>
<evidence type="ECO:0000256" key="1">
    <source>
        <dbReference type="ARBA" id="ARBA00004401"/>
    </source>
</evidence>
<keyword evidence="3" id="KW-0812">Transmembrane</keyword>
<dbReference type="InterPro" id="IPR000223">
    <property type="entry name" value="Pept_S26A_signal_pept_1"/>
</dbReference>
<evidence type="ECO:0000313" key="5">
    <source>
        <dbReference type="EMBL" id="MFC4075485.1"/>
    </source>
</evidence>
<keyword evidence="3" id="KW-0472">Membrane</keyword>
<dbReference type="NCBIfam" id="TIGR02227">
    <property type="entry name" value="sigpep_I_bact"/>
    <property type="match status" value="1"/>
</dbReference>
<feature type="transmembrane region" description="Helical" evidence="3">
    <location>
        <begin position="9"/>
        <end position="33"/>
    </location>
</feature>
<dbReference type="InterPro" id="IPR019533">
    <property type="entry name" value="Peptidase_S26"/>
</dbReference>
<dbReference type="SUPFAM" id="SSF51306">
    <property type="entry name" value="LexA/Signal peptidase"/>
    <property type="match status" value="1"/>
</dbReference>
<sequence>MSIPWKRIIIWATSLSVLLVLNIMLFFQFFGFYRVYGNSMAPALKHDEIVTSLKWSKNPEVGEIVLFHHEEMDYIKRTVALEGDTVEGKNGSLYINGKPAKEPYLEKKEKMDSFGPIRVPKGSIFVLGDDREESYDSRDMGPIPKKDIQGVLFRQ</sequence>